<dbReference type="PANTHER" id="PTHR30404">
    <property type="entry name" value="N-ACETYLMURAMOYL-L-ALANINE AMIDASE"/>
    <property type="match status" value="1"/>
</dbReference>
<evidence type="ECO:0000259" key="2">
    <source>
        <dbReference type="PROSITE" id="PS51724"/>
    </source>
</evidence>
<dbReference type="Gene3D" id="3.30.70.1070">
    <property type="entry name" value="Sporulation related repeat"/>
    <property type="match status" value="1"/>
</dbReference>
<accession>A0A5D4TFF0</accession>
<evidence type="ECO:0000256" key="1">
    <source>
        <dbReference type="ARBA" id="ARBA00022801"/>
    </source>
</evidence>
<comment type="caution">
    <text evidence="3">The sequence shown here is derived from an EMBL/GenBank/DDBJ whole genome shotgun (WGS) entry which is preliminary data.</text>
</comment>
<sequence length="231" mass="25571">MKIVLDAGHGYSTPGKRTPDGMKEYEFNSVVANYARTELLKYKDVQVLFTHSDDRDVPLEERTDKANAWGGEVLVSIHANAFGNGGWNAARGIETYSWNGQSPNGDRLAKAVQNELVKATGLFNRGHKTADFHMLREFAKASCLVECGFMTNKEEALLLKSDAYRKKCALGIVDALVSLYALKKKPEPKPVSKPKGKLYKVQVGAFGEKQNADKLAAELKKNGYPVYIVQE</sequence>
<dbReference type="InterPro" id="IPR050695">
    <property type="entry name" value="N-acetylmuramoyl_amidase_3"/>
</dbReference>
<dbReference type="GO" id="GO:0030288">
    <property type="term" value="C:outer membrane-bounded periplasmic space"/>
    <property type="evidence" value="ECO:0007669"/>
    <property type="project" value="TreeGrafter"/>
</dbReference>
<dbReference type="CDD" id="cd02696">
    <property type="entry name" value="MurNAc-LAA"/>
    <property type="match status" value="1"/>
</dbReference>
<gene>
    <name evidence="3" type="ORF">FZC75_02195</name>
</gene>
<evidence type="ECO:0000313" key="4">
    <source>
        <dbReference type="Proteomes" id="UP000324517"/>
    </source>
</evidence>
<dbReference type="PROSITE" id="PS51724">
    <property type="entry name" value="SPOR"/>
    <property type="match status" value="1"/>
</dbReference>
<dbReference type="EMBL" id="VTET01000001">
    <property type="protein sequence ID" value="TYS74530.1"/>
    <property type="molecule type" value="Genomic_DNA"/>
</dbReference>
<dbReference type="GO" id="GO:0042834">
    <property type="term" value="F:peptidoglycan binding"/>
    <property type="evidence" value="ECO:0007669"/>
    <property type="project" value="InterPro"/>
</dbReference>
<dbReference type="AlphaFoldDB" id="A0A5D4TFF0"/>
<dbReference type="Pfam" id="PF01520">
    <property type="entry name" value="Amidase_3"/>
    <property type="match status" value="1"/>
</dbReference>
<reference evidence="3 4" key="1">
    <citation type="submission" date="2019-08" db="EMBL/GenBank/DDBJ databases">
        <title>Bacillus genomes from the desert of Cuatro Cienegas, Coahuila.</title>
        <authorList>
            <person name="Olmedo-Alvarez G."/>
        </authorList>
    </citation>
    <scope>NUCLEOTIDE SEQUENCE [LARGE SCALE GENOMIC DNA]</scope>
    <source>
        <strain evidence="3 4">CH98b_3T</strain>
    </source>
</reference>
<dbReference type="InterPro" id="IPR036680">
    <property type="entry name" value="SPOR-like_sf"/>
</dbReference>
<dbReference type="PANTHER" id="PTHR30404:SF0">
    <property type="entry name" value="N-ACETYLMURAMOYL-L-ALANINE AMIDASE AMIC"/>
    <property type="match status" value="1"/>
</dbReference>
<proteinExistence type="predicted"/>
<dbReference type="SMART" id="SM00646">
    <property type="entry name" value="Ami_3"/>
    <property type="match status" value="1"/>
</dbReference>
<name>A0A5D4TFF0_9BACI</name>
<keyword evidence="1" id="KW-0378">Hydrolase</keyword>
<dbReference type="GO" id="GO:0008745">
    <property type="term" value="F:N-acetylmuramoyl-L-alanine amidase activity"/>
    <property type="evidence" value="ECO:0007669"/>
    <property type="project" value="InterPro"/>
</dbReference>
<feature type="domain" description="SPOR" evidence="2">
    <location>
        <begin position="193"/>
        <end position="231"/>
    </location>
</feature>
<dbReference type="InterPro" id="IPR007730">
    <property type="entry name" value="SPOR-like_dom"/>
</dbReference>
<dbReference type="SUPFAM" id="SSF110997">
    <property type="entry name" value="Sporulation related repeat"/>
    <property type="match status" value="1"/>
</dbReference>
<dbReference type="GO" id="GO:0009253">
    <property type="term" value="P:peptidoglycan catabolic process"/>
    <property type="evidence" value="ECO:0007669"/>
    <property type="project" value="InterPro"/>
</dbReference>
<dbReference type="InterPro" id="IPR002508">
    <property type="entry name" value="MurNAc-LAA_cat"/>
</dbReference>
<dbReference type="Gene3D" id="3.40.630.40">
    <property type="entry name" value="Zn-dependent exopeptidases"/>
    <property type="match status" value="1"/>
</dbReference>
<dbReference type="SUPFAM" id="SSF53187">
    <property type="entry name" value="Zn-dependent exopeptidases"/>
    <property type="match status" value="1"/>
</dbReference>
<dbReference type="RefSeq" id="WP_148978281.1">
    <property type="nucleotide sequence ID" value="NZ_JBNILM010000001.1"/>
</dbReference>
<protein>
    <submittedName>
        <fullName evidence="3">N-acetylmuramoyl-L-alanine amidase</fullName>
    </submittedName>
</protein>
<organism evidence="3 4">
    <name type="scientific">Sutcliffiella horikoshii</name>
    <dbReference type="NCBI Taxonomy" id="79883"/>
    <lineage>
        <taxon>Bacteria</taxon>
        <taxon>Bacillati</taxon>
        <taxon>Bacillota</taxon>
        <taxon>Bacilli</taxon>
        <taxon>Bacillales</taxon>
        <taxon>Bacillaceae</taxon>
        <taxon>Sutcliffiella</taxon>
    </lineage>
</organism>
<dbReference type="Proteomes" id="UP000324517">
    <property type="component" value="Unassembled WGS sequence"/>
</dbReference>
<dbReference type="OrthoDB" id="9763643at2"/>
<evidence type="ECO:0000313" key="3">
    <source>
        <dbReference type="EMBL" id="TYS74530.1"/>
    </source>
</evidence>
<dbReference type="Pfam" id="PF05036">
    <property type="entry name" value="SPOR"/>
    <property type="match status" value="1"/>
</dbReference>